<dbReference type="Pfam" id="PF13086">
    <property type="entry name" value="AAA_11"/>
    <property type="match status" value="2"/>
</dbReference>
<dbReference type="InterPro" id="IPR041677">
    <property type="entry name" value="DNA2/NAM7_AAA_11"/>
</dbReference>
<keyword evidence="3" id="KW-0378">Hydrolase</keyword>
<accession>A0A096AX74</accession>
<dbReference type="PANTHER" id="PTHR10887:SF495">
    <property type="entry name" value="HELICASE SENATAXIN ISOFORM X1-RELATED"/>
    <property type="match status" value="1"/>
</dbReference>
<evidence type="ECO:0000313" key="3">
    <source>
        <dbReference type="EMBL" id="KGF51698.1"/>
    </source>
</evidence>
<dbReference type="GO" id="GO:0004386">
    <property type="term" value="F:helicase activity"/>
    <property type="evidence" value="ECO:0007669"/>
    <property type="project" value="UniProtKB-KW"/>
</dbReference>
<dbReference type="PANTHER" id="PTHR10887">
    <property type="entry name" value="DNA2/NAM7 HELICASE FAMILY"/>
    <property type="match status" value="1"/>
</dbReference>
<keyword evidence="4" id="KW-1185">Reference proteome</keyword>
<evidence type="ECO:0000313" key="4">
    <source>
        <dbReference type="Proteomes" id="UP000029614"/>
    </source>
</evidence>
<dbReference type="Proteomes" id="UP000029614">
    <property type="component" value="Unassembled WGS sequence"/>
</dbReference>
<dbReference type="RefSeq" id="WP_036855791.1">
    <property type="nucleotide sequence ID" value="NZ_JRNU01000026.1"/>
</dbReference>
<dbReference type="AlphaFoldDB" id="A0A096AX74"/>
<protein>
    <submittedName>
        <fullName evidence="3">DNA helicase</fullName>
    </submittedName>
</protein>
<proteinExistence type="predicted"/>
<dbReference type="InterPro" id="IPR047187">
    <property type="entry name" value="SF1_C_Upf1"/>
</dbReference>
<dbReference type="InterPro" id="IPR045055">
    <property type="entry name" value="DNA2/NAM7-like"/>
</dbReference>
<dbReference type="EMBL" id="JRNU01000026">
    <property type="protein sequence ID" value="KGF51698.1"/>
    <property type="molecule type" value="Genomic_DNA"/>
</dbReference>
<organism evidence="3 4">
    <name type="scientific">Prevotella amnii DNF00058</name>
    <dbReference type="NCBI Taxonomy" id="1401066"/>
    <lineage>
        <taxon>Bacteria</taxon>
        <taxon>Pseudomonadati</taxon>
        <taxon>Bacteroidota</taxon>
        <taxon>Bacteroidia</taxon>
        <taxon>Bacteroidales</taxon>
        <taxon>Prevotellaceae</taxon>
        <taxon>Prevotella</taxon>
    </lineage>
</organism>
<evidence type="ECO:0000259" key="2">
    <source>
        <dbReference type="Pfam" id="PF13087"/>
    </source>
</evidence>
<comment type="caution">
    <text evidence="3">The sequence shown here is derived from an EMBL/GenBank/DDBJ whole genome shotgun (WGS) entry which is preliminary data.</text>
</comment>
<keyword evidence="3" id="KW-0547">Nucleotide-binding</keyword>
<keyword evidence="3" id="KW-0347">Helicase</keyword>
<dbReference type="SUPFAM" id="SSF52540">
    <property type="entry name" value="P-loop containing nucleoside triphosphate hydrolases"/>
    <property type="match status" value="1"/>
</dbReference>
<evidence type="ECO:0000259" key="1">
    <source>
        <dbReference type="Pfam" id="PF13086"/>
    </source>
</evidence>
<dbReference type="InterPro" id="IPR027417">
    <property type="entry name" value="P-loop_NTPase"/>
</dbReference>
<dbReference type="InterPro" id="IPR041679">
    <property type="entry name" value="DNA2/NAM7-like_C"/>
</dbReference>
<feature type="domain" description="DNA2/NAM7 helicase helicase" evidence="1">
    <location>
        <begin position="679"/>
        <end position="767"/>
    </location>
</feature>
<reference evidence="3 4" key="1">
    <citation type="submission" date="2014-07" db="EMBL/GenBank/DDBJ databases">
        <authorList>
            <person name="McCorrison J."/>
            <person name="Sanka R."/>
            <person name="Torralba M."/>
            <person name="Gillis M."/>
            <person name="Haft D.H."/>
            <person name="Methe B."/>
            <person name="Sutton G."/>
            <person name="Nelson K.E."/>
        </authorList>
    </citation>
    <scope>NUCLEOTIDE SEQUENCE [LARGE SCALE GENOMIC DNA]</scope>
    <source>
        <strain evidence="3 4">DNF00058</strain>
    </source>
</reference>
<feature type="domain" description="DNA2/NAM7 helicase-like C-terminal" evidence="2">
    <location>
        <begin position="884"/>
        <end position="1101"/>
    </location>
</feature>
<feature type="domain" description="DNA2/NAM7 helicase helicase" evidence="1">
    <location>
        <begin position="770"/>
        <end position="861"/>
    </location>
</feature>
<keyword evidence="3" id="KW-0067">ATP-binding</keyword>
<dbReference type="OrthoDB" id="9757917at2"/>
<sequence>MNNADELYKKVSDILQATAQQQNKLLHETLVLACHEGLKDTHHSFGNLSSQVESLCCYYNIPPKEALAIQRMRRHSNTIAPILPNDLLYDCRSLALFISYIFKQDIPHFLIGRLPDAPQQYSSLPIANYKYIRCSVRSWNEKLIYVTVHNQESEDELLSVDYKDTPQYIDFSYLTILLRKGMQLNLIDCDVKGTKVFPRNIVIEPDYLLDISTIANCFEDYGHHPLLYTLQRFSSRPCNKYTILGNFAGAALDDIINKTSFSLSQTIYANFRDKALDFATATDFDSAEFKQNAAQQVANMQQIVKELFNSIDRAKAILEPSFICEELGIQGRVDLMTTDMQLLVEQKSGKNIYIERKGMCNRYGSIHIEKHYVQVLLYFGILSHNFSLSPRKTKIHLLYSKYPLPDGLIEIESLQKLIFEAIKYRNQVVATEFWIAQNGFEKVLPHLTPETLNVEKLSSRFFYEYKLPMLINTLAPLHALTPLEKAYFTRMVTFVIREQIISKVGIEEGVGNSASDLWNMPLSMKKDTGNIFTELSIKSKKQSGIFNGYDIITLNIPTQADDFLPNFRRGDMVYLYAYPRGKEPDVRKSILFKGVITEICLDEVTVKLNDGQQNKDIIKGDFFAIEHASSDVMANTALRSLYTFITSSKQRRDLLLGRCAPRVDLTKKLSRSYHSTYDNIILKAKQAMDYFLLVGPPGTGKTSMALQFLVREALAEKADSNLLLLSYTNRAVDEICSMLSENGIDYIRIGNKFSCNPLFIDHLLTEKIAEKTQLKDIKDIIFSSRVIVCTTSTLASHTNIFHLKTFDLAIIDEASQILEPNIVGILSEKSKSIKDKGEKIKLAITKFILIGDYKQLPAIVQQPEQDAKVEDASLKDIGLHSCAISLFERLISIERKAGREQFIDTLRKQGRMHPDIAAFPNKMFYIHEKIECVPLKHQKEANLPYKKQSRDNIDDFIKVHRMIFISSKSCRDLNISDKTNVEEARIVADLLKRIYYQASDYFDAEKTIGVIVPYRNQIAMIRKEIEKLNIPSIEKISIDTVERYQGSQRDVIIYSFTIQQRYQLDFLTANTFVEDNDIVIDRKLNVAITRARKQMIMIGNEATLRENAIFSALIEHVKQTGGYMQDYKEGKSMSE</sequence>
<dbReference type="Gene3D" id="3.40.50.300">
    <property type="entry name" value="P-loop containing nucleotide triphosphate hydrolases"/>
    <property type="match status" value="2"/>
</dbReference>
<dbReference type="Pfam" id="PF13087">
    <property type="entry name" value="AAA_12"/>
    <property type="match status" value="1"/>
</dbReference>
<gene>
    <name evidence="3" type="ORF">HMPREF9302_06475</name>
</gene>
<dbReference type="CDD" id="cd18808">
    <property type="entry name" value="SF1_C_Upf1"/>
    <property type="match status" value="1"/>
</dbReference>
<name>A0A096AX74_9BACT</name>